<feature type="region of interest" description="Disordered" evidence="1">
    <location>
        <begin position="19"/>
        <end position="221"/>
    </location>
</feature>
<dbReference type="Ensembl" id="ENSCSAVT00000017749.1">
    <property type="protein sequence ID" value="ENSCSAVP00000017558.1"/>
    <property type="gene ID" value="ENSCSAVG00000010344.1"/>
</dbReference>
<feature type="compositionally biased region" description="Polar residues" evidence="1">
    <location>
        <begin position="105"/>
        <end position="114"/>
    </location>
</feature>
<feature type="compositionally biased region" description="Polar residues" evidence="1">
    <location>
        <begin position="79"/>
        <end position="92"/>
    </location>
</feature>
<evidence type="ECO:0000313" key="2">
    <source>
        <dbReference type="Ensembl" id="ENSCSAVP00000017558.1"/>
    </source>
</evidence>
<reference evidence="3" key="1">
    <citation type="submission" date="2003-08" db="EMBL/GenBank/DDBJ databases">
        <authorList>
            <person name="Birren B."/>
            <person name="Nusbaum C."/>
            <person name="Abebe A."/>
            <person name="Abouelleil A."/>
            <person name="Adekoya E."/>
            <person name="Ait-zahra M."/>
            <person name="Allen N."/>
            <person name="Allen T."/>
            <person name="An P."/>
            <person name="Anderson M."/>
            <person name="Anderson S."/>
            <person name="Arachchi H."/>
            <person name="Armbruster J."/>
            <person name="Bachantsang P."/>
            <person name="Baldwin J."/>
            <person name="Barry A."/>
            <person name="Bayul T."/>
            <person name="Blitshsteyn B."/>
            <person name="Bloom T."/>
            <person name="Blye J."/>
            <person name="Boguslavskiy L."/>
            <person name="Borowsky M."/>
            <person name="Boukhgalter B."/>
            <person name="Brunache A."/>
            <person name="Butler J."/>
            <person name="Calixte N."/>
            <person name="Calvo S."/>
            <person name="Camarata J."/>
            <person name="Campo K."/>
            <person name="Chang J."/>
            <person name="Cheshatsang Y."/>
            <person name="Citroen M."/>
            <person name="Collymore A."/>
            <person name="Considine T."/>
            <person name="Cook A."/>
            <person name="Cooke P."/>
            <person name="Corum B."/>
            <person name="Cuomo C."/>
            <person name="David R."/>
            <person name="Dawoe T."/>
            <person name="Degray S."/>
            <person name="Dodge S."/>
            <person name="Dooley K."/>
            <person name="Dorje P."/>
            <person name="Dorjee K."/>
            <person name="Dorris L."/>
            <person name="Duffey N."/>
            <person name="Dupes A."/>
            <person name="Elkins T."/>
            <person name="Engels R."/>
            <person name="Erickson J."/>
            <person name="Farina A."/>
            <person name="Faro S."/>
            <person name="Ferreira P."/>
            <person name="Fischer H."/>
            <person name="Fitzgerald M."/>
            <person name="Foley K."/>
            <person name="Gage D."/>
            <person name="Galagan J."/>
            <person name="Gearin G."/>
            <person name="Gnerre S."/>
            <person name="Gnirke A."/>
            <person name="Goyette A."/>
            <person name="Graham J."/>
            <person name="Grandbois E."/>
            <person name="Gyaltsen K."/>
            <person name="Hafez N."/>
            <person name="Hagopian D."/>
            <person name="Hagos B."/>
            <person name="Hall J."/>
            <person name="Hatcher B."/>
            <person name="Heller A."/>
            <person name="Higgins H."/>
            <person name="Honan T."/>
            <person name="Horn A."/>
            <person name="Houde N."/>
            <person name="Hughes L."/>
            <person name="Hulme W."/>
            <person name="Husby E."/>
            <person name="Iliev I."/>
            <person name="Jaffe D."/>
            <person name="Jones C."/>
            <person name="Kamal M."/>
            <person name="Kamat A."/>
            <person name="Kamvysselis M."/>
            <person name="Karlsson E."/>
            <person name="Kells C."/>
            <person name="Kieu A."/>
            <person name="Kisner P."/>
            <person name="Kodira C."/>
            <person name="Kulbokas E."/>
            <person name="Labutti K."/>
            <person name="Lama D."/>
            <person name="Landers T."/>
            <person name="Leger J."/>
            <person name="Levine S."/>
            <person name="Lewis D."/>
            <person name="Lewis T."/>
            <person name="Lindblad-toh K."/>
            <person name="Liu X."/>
            <person name="Lokyitsang T."/>
            <person name="Lokyitsang Y."/>
            <person name="Lucien O."/>
            <person name="Lui A."/>
            <person name="Ma L.J."/>
            <person name="Mabbitt R."/>
            <person name="Macdonald J."/>
            <person name="Maclean C."/>
            <person name="Major J."/>
            <person name="Manning J."/>
            <person name="Marabella R."/>
            <person name="Maru K."/>
            <person name="Matthews C."/>
            <person name="Mauceli E."/>
            <person name="Mccarthy M."/>
            <person name="Mcdonough S."/>
            <person name="Mcghee T."/>
            <person name="Meldrim J."/>
            <person name="Meneus L."/>
            <person name="Mesirov J."/>
            <person name="Mihalev A."/>
            <person name="Mihova T."/>
            <person name="Mikkelsen T."/>
            <person name="Mlenga V."/>
            <person name="Moru K."/>
            <person name="Mozes J."/>
            <person name="Mulrain L."/>
            <person name="Munson G."/>
            <person name="Naylor J."/>
            <person name="Newes C."/>
            <person name="Nguyen C."/>
            <person name="Nguyen N."/>
            <person name="Nguyen T."/>
            <person name="Nicol R."/>
            <person name="Nielsen C."/>
            <person name="Nizzari M."/>
            <person name="Norbu C."/>
            <person name="Norbu N."/>
            <person name="O'donnell P."/>
            <person name="Okoawo O."/>
            <person name="O'leary S."/>
            <person name="Omotosho B."/>
            <person name="O'neill K."/>
            <person name="Osman S."/>
            <person name="Parker S."/>
            <person name="Perrin D."/>
            <person name="Phunkhang P."/>
            <person name="Piqani B."/>
            <person name="Purcell S."/>
            <person name="Rachupka T."/>
            <person name="Ramasamy U."/>
            <person name="Rameau R."/>
            <person name="Ray V."/>
            <person name="Raymond C."/>
            <person name="Retta R."/>
            <person name="Richardson S."/>
            <person name="Rise C."/>
            <person name="Rodriguez J."/>
            <person name="Rogers J."/>
            <person name="Rogov P."/>
            <person name="Rutman M."/>
            <person name="Schupbach R."/>
            <person name="Seaman C."/>
            <person name="Settipalli S."/>
            <person name="Sharpe T."/>
            <person name="Sheridan J."/>
            <person name="Sherpa N."/>
            <person name="Shi J."/>
            <person name="Smirnov S."/>
            <person name="Smith C."/>
            <person name="Sougnez C."/>
            <person name="Spencer B."/>
            <person name="Stalker J."/>
            <person name="Stange-thomann N."/>
            <person name="Stavropoulos S."/>
            <person name="Stetson K."/>
            <person name="Stone C."/>
            <person name="Stone S."/>
            <person name="Stubbs M."/>
            <person name="Talamas J."/>
            <person name="Tchuinga P."/>
            <person name="Tenzing P."/>
            <person name="Tesfaye S."/>
            <person name="Theodore J."/>
            <person name="Thoulutsang Y."/>
            <person name="Topham K."/>
            <person name="Towey S."/>
            <person name="Tsamla T."/>
            <person name="Tsomo N."/>
            <person name="Vallee D."/>
            <person name="Vassiliev H."/>
            <person name="Venkataraman V."/>
            <person name="Vinson J."/>
            <person name="Vo A."/>
            <person name="Wade C."/>
            <person name="Wang S."/>
            <person name="Wangchuk T."/>
            <person name="Wangdi T."/>
            <person name="Whittaker C."/>
            <person name="Wilkinson J."/>
            <person name="Wu Y."/>
            <person name="Wyman D."/>
            <person name="Yadav S."/>
            <person name="Yang S."/>
            <person name="Yang X."/>
            <person name="Yeager S."/>
            <person name="Yee E."/>
            <person name="Young G."/>
            <person name="Zainoun J."/>
            <person name="Zembeck L."/>
            <person name="Zimmer A."/>
            <person name="Zody M."/>
            <person name="Lander E."/>
        </authorList>
    </citation>
    <scope>NUCLEOTIDE SEQUENCE [LARGE SCALE GENOMIC DNA]</scope>
</reference>
<feature type="compositionally biased region" description="Low complexity" evidence="1">
    <location>
        <begin position="148"/>
        <end position="160"/>
    </location>
</feature>
<reference evidence="2" key="2">
    <citation type="submission" date="2025-08" db="UniProtKB">
        <authorList>
            <consortium name="Ensembl"/>
        </authorList>
    </citation>
    <scope>IDENTIFICATION</scope>
</reference>
<reference evidence="2" key="3">
    <citation type="submission" date="2025-09" db="UniProtKB">
        <authorList>
            <consortium name="Ensembl"/>
        </authorList>
    </citation>
    <scope>IDENTIFICATION</scope>
</reference>
<dbReference type="HOGENOM" id="CLU_1250287_0_0_1"/>
<accession>H2ZIZ2</accession>
<sequence>MDPRLKTLQVLPALKVRLAPPPHGKLTHKKQQESCPSLGELNREQKAKHPSETVPRPRRPVSIHCVSNNEQKPHDNRNRSASMVNMKTSSRHVTGVTPIEEEVSPASSVTSKSTLMDDGFHTLPKKRKSPMFLRKNDSVRSGPSPEGSTRPTSTSLTPRLGSNGNPQVRKAESTHSLPDLKSGSQSSQNNNSTNGDFDAKPNKPKRTIGNIFKRKKKSEKT</sequence>
<organism evidence="2 3">
    <name type="scientific">Ciona savignyi</name>
    <name type="common">Pacific transparent sea squirt</name>
    <dbReference type="NCBI Taxonomy" id="51511"/>
    <lineage>
        <taxon>Eukaryota</taxon>
        <taxon>Metazoa</taxon>
        <taxon>Chordata</taxon>
        <taxon>Tunicata</taxon>
        <taxon>Ascidiacea</taxon>
        <taxon>Phlebobranchia</taxon>
        <taxon>Cionidae</taxon>
        <taxon>Ciona</taxon>
    </lineage>
</organism>
<evidence type="ECO:0000313" key="3">
    <source>
        <dbReference type="Proteomes" id="UP000007875"/>
    </source>
</evidence>
<feature type="compositionally biased region" description="Basic and acidic residues" evidence="1">
    <location>
        <begin position="41"/>
        <end position="51"/>
    </location>
</feature>
<evidence type="ECO:0000256" key="1">
    <source>
        <dbReference type="SAM" id="MobiDB-lite"/>
    </source>
</evidence>
<feature type="compositionally biased region" description="Low complexity" evidence="1">
    <location>
        <begin position="182"/>
        <end position="195"/>
    </location>
</feature>
<keyword evidence="3" id="KW-1185">Reference proteome</keyword>
<proteinExistence type="predicted"/>
<dbReference type="InParanoid" id="H2ZIZ2"/>
<dbReference type="Proteomes" id="UP000007875">
    <property type="component" value="Unassembled WGS sequence"/>
</dbReference>
<protein>
    <submittedName>
        <fullName evidence="2">Uncharacterized protein</fullName>
    </submittedName>
</protein>
<feature type="compositionally biased region" description="Basic residues" evidence="1">
    <location>
        <begin position="202"/>
        <end position="221"/>
    </location>
</feature>
<name>H2ZIZ2_CIOSA</name>
<dbReference type="AlphaFoldDB" id="H2ZIZ2"/>